<keyword evidence="3" id="KW-1185">Reference proteome</keyword>
<sequence>MLAKITAALVAYGPWGVFLIGFIDSLGVPLPATMDALLILIAIKAPERAYSTAFLAVLGSVGGNVGLFLASRHGVRRFVKSLSEPG</sequence>
<feature type="transmembrane region" description="Helical" evidence="1">
    <location>
        <begin position="49"/>
        <end position="70"/>
    </location>
</feature>
<accession>A0A7V8NU51</accession>
<protein>
    <recommendedName>
        <fullName evidence="4">DedA family protein</fullName>
    </recommendedName>
</protein>
<keyword evidence="1" id="KW-0812">Transmembrane</keyword>
<evidence type="ECO:0000313" key="2">
    <source>
        <dbReference type="EMBL" id="MBA0087564.1"/>
    </source>
</evidence>
<feature type="transmembrane region" description="Helical" evidence="1">
    <location>
        <begin position="12"/>
        <end position="43"/>
    </location>
</feature>
<dbReference type="Proteomes" id="UP000567293">
    <property type="component" value="Unassembled WGS sequence"/>
</dbReference>
<reference evidence="2" key="1">
    <citation type="submission" date="2020-06" db="EMBL/GenBank/DDBJ databases">
        <title>Legume-microbial interactions unlock mineral nutrients during tropical forest succession.</title>
        <authorList>
            <person name="Epihov D.Z."/>
        </authorList>
    </citation>
    <scope>NUCLEOTIDE SEQUENCE [LARGE SCALE GENOMIC DNA]</scope>
    <source>
        <strain evidence="2">Pan2503</strain>
    </source>
</reference>
<organism evidence="2 3">
    <name type="scientific">Candidatus Acidiferrum panamense</name>
    <dbReference type="NCBI Taxonomy" id="2741543"/>
    <lineage>
        <taxon>Bacteria</taxon>
        <taxon>Pseudomonadati</taxon>
        <taxon>Acidobacteriota</taxon>
        <taxon>Terriglobia</taxon>
        <taxon>Candidatus Acidiferrales</taxon>
        <taxon>Candidatus Acidiferrum</taxon>
    </lineage>
</organism>
<dbReference type="AlphaFoldDB" id="A0A7V8NU51"/>
<comment type="caution">
    <text evidence="2">The sequence shown here is derived from an EMBL/GenBank/DDBJ whole genome shotgun (WGS) entry which is preliminary data.</text>
</comment>
<gene>
    <name evidence="2" type="ORF">HRJ53_21475</name>
</gene>
<proteinExistence type="predicted"/>
<keyword evidence="1" id="KW-0472">Membrane</keyword>
<evidence type="ECO:0000313" key="3">
    <source>
        <dbReference type="Proteomes" id="UP000567293"/>
    </source>
</evidence>
<feature type="non-terminal residue" evidence="2">
    <location>
        <position position="86"/>
    </location>
</feature>
<evidence type="ECO:0000256" key="1">
    <source>
        <dbReference type="SAM" id="Phobius"/>
    </source>
</evidence>
<name>A0A7V8NU51_9BACT</name>
<evidence type="ECO:0008006" key="4">
    <source>
        <dbReference type="Google" id="ProtNLM"/>
    </source>
</evidence>
<dbReference type="EMBL" id="JACDQQ010002067">
    <property type="protein sequence ID" value="MBA0087564.1"/>
    <property type="molecule type" value="Genomic_DNA"/>
</dbReference>
<keyword evidence="1" id="KW-1133">Transmembrane helix</keyword>